<dbReference type="InterPro" id="IPR011761">
    <property type="entry name" value="ATP-grasp"/>
</dbReference>
<evidence type="ECO:0000313" key="7">
    <source>
        <dbReference type="Proteomes" id="UP001164761"/>
    </source>
</evidence>
<dbReference type="PROSITE" id="PS50975">
    <property type="entry name" value="ATP_GRASP"/>
    <property type="match status" value="1"/>
</dbReference>
<dbReference type="EMBL" id="CP104067">
    <property type="protein sequence ID" value="WAH44711.1"/>
    <property type="molecule type" value="Genomic_DNA"/>
</dbReference>
<evidence type="ECO:0000259" key="5">
    <source>
        <dbReference type="PROSITE" id="PS50975"/>
    </source>
</evidence>
<accession>A0ABY6ZRG0</accession>
<dbReference type="Proteomes" id="UP001164761">
    <property type="component" value="Chromosome"/>
</dbReference>
<dbReference type="PANTHER" id="PTHR43585">
    <property type="entry name" value="FUMIPYRROLE BIOSYNTHESIS PROTEIN C"/>
    <property type="match status" value="1"/>
</dbReference>
<sequence>MVEVLVEDRTIHIVAIVEQHMLKHRGRMIVAGYAVLVSPPRELVESLRETVQAIVMQMGLENGPCHIELRRRHDGWKVIEINPRMSGSAMNRMIDFTYGVNLAQETLRLYLGKQLRLHVTRLEHVYAQFVTAHETGLLKSVEGRVDALHVPRVRDVFIKPNKG</sequence>
<reference evidence="6" key="1">
    <citation type="submission" date="2022-08" db="EMBL/GenBank/DDBJ databases">
        <title>Alicyclobacillus fastidiosus DSM 17978, complete genome.</title>
        <authorList>
            <person name="Wang Q."/>
            <person name="Cai R."/>
            <person name="Wang Z."/>
        </authorList>
    </citation>
    <scope>NUCLEOTIDE SEQUENCE</scope>
    <source>
        <strain evidence="6">DSM 17978</strain>
    </source>
</reference>
<evidence type="ECO:0000313" key="6">
    <source>
        <dbReference type="EMBL" id="WAH44711.1"/>
    </source>
</evidence>
<name>A0ABY6ZRG0_9BACL</name>
<dbReference type="RefSeq" id="WP_268008587.1">
    <property type="nucleotide sequence ID" value="NZ_BSUT01000001.1"/>
</dbReference>
<keyword evidence="2 4" id="KW-0547">Nucleotide-binding</keyword>
<keyword evidence="3 4" id="KW-0067">ATP-binding</keyword>
<feature type="domain" description="ATP-grasp" evidence="5">
    <location>
        <begin position="40"/>
        <end position="111"/>
    </location>
</feature>
<dbReference type="Pfam" id="PF13535">
    <property type="entry name" value="ATP-grasp_4"/>
    <property type="match status" value="1"/>
</dbReference>
<dbReference type="Gene3D" id="3.30.470.20">
    <property type="entry name" value="ATP-grasp fold, B domain"/>
    <property type="match status" value="1"/>
</dbReference>
<evidence type="ECO:0000256" key="3">
    <source>
        <dbReference type="ARBA" id="ARBA00022840"/>
    </source>
</evidence>
<keyword evidence="7" id="KW-1185">Reference proteome</keyword>
<keyword evidence="1" id="KW-0436">Ligase</keyword>
<evidence type="ECO:0000256" key="4">
    <source>
        <dbReference type="PROSITE-ProRule" id="PRU00409"/>
    </source>
</evidence>
<gene>
    <name evidence="6" type="ORF">NZD89_22870</name>
</gene>
<dbReference type="SUPFAM" id="SSF56059">
    <property type="entry name" value="Glutathione synthetase ATP-binding domain-like"/>
    <property type="match status" value="1"/>
</dbReference>
<organism evidence="6 7">
    <name type="scientific">Alicyclobacillus fastidiosus</name>
    <dbReference type="NCBI Taxonomy" id="392011"/>
    <lineage>
        <taxon>Bacteria</taxon>
        <taxon>Bacillati</taxon>
        <taxon>Bacillota</taxon>
        <taxon>Bacilli</taxon>
        <taxon>Bacillales</taxon>
        <taxon>Alicyclobacillaceae</taxon>
        <taxon>Alicyclobacillus</taxon>
    </lineage>
</organism>
<proteinExistence type="predicted"/>
<evidence type="ECO:0000256" key="1">
    <source>
        <dbReference type="ARBA" id="ARBA00022598"/>
    </source>
</evidence>
<evidence type="ECO:0000256" key="2">
    <source>
        <dbReference type="ARBA" id="ARBA00022741"/>
    </source>
</evidence>
<protein>
    <submittedName>
        <fullName evidence="6">ATP-grasp domain-containing protein</fullName>
    </submittedName>
</protein>
<dbReference type="InterPro" id="IPR052032">
    <property type="entry name" value="ATP-dep_AA_Ligase"/>
</dbReference>
<dbReference type="PANTHER" id="PTHR43585:SF2">
    <property type="entry name" value="ATP-GRASP ENZYME FSQD"/>
    <property type="match status" value="1"/>
</dbReference>